<reference evidence="2" key="1">
    <citation type="submission" date="2022-11" db="UniProtKB">
        <authorList>
            <consortium name="WormBaseParasite"/>
        </authorList>
    </citation>
    <scope>IDENTIFICATION</scope>
</reference>
<dbReference type="Proteomes" id="UP000887576">
    <property type="component" value="Unplaced"/>
</dbReference>
<evidence type="ECO:0000313" key="2">
    <source>
        <dbReference type="WBParaSite" id="JU765_v2.g20352.t1"/>
    </source>
</evidence>
<name>A0AC34QXY9_9BILA</name>
<protein>
    <submittedName>
        <fullName evidence="2">Uncharacterized protein</fullName>
    </submittedName>
</protein>
<evidence type="ECO:0000313" key="1">
    <source>
        <dbReference type="Proteomes" id="UP000887576"/>
    </source>
</evidence>
<sequence>MSCKFWRTKVGGKVVCLLLDVEADNLKSNVKKRETNEYVVFAIDTSNIDPDKDDEFKLIEKDDYDVKLVQNRFCDNKTFAEDSKNTFYFPAYRFVNHRKVLVDIFGTCQKNLTFDQRIRVLDLLVYKYMTTVTRWVTGRYPMTREDQMDHLYKRCIDEDGFGASPAPNHCFFLAAVGYTKNLDENGKIYREITSKFAGHLSVNRMVEDDYPVPLVEKDPIRGIVYNTTTLPSHIVMNALDKIYFNNSDHCFIDWQENFYGIVCFCGKDPKQCQFRPFLSKERVCAVGTSKYWIRNDTKPGADDLTFKFYDNKTFEFKPTIPMNFKENRNYFGSFCTIRYNFNREK</sequence>
<organism evidence="1 2">
    <name type="scientific">Panagrolaimus sp. JU765</name>
    <dbReference type="NCBI Taxonomy" id="591449"/>
    <lineage>
        <taxon>Eukaryota</taxon>
        <taxon>Metazoa</taxon>
        <taxon>Ecdysozoa</taxon>
        <taxon>Nematoda</taxon>
        <taxon>Chromadorea</taxon>
        <taxon>Rhabditida</taxon>
        <taxon>Tylenchina</taxon>
        <taxon>Panagrolaimomorpha</taxon>
        <taxon>Panagrolaimoidea</taxon>
        <taxon>Panagrolaimidae</taxon>
        <taxon>Panagrolaimus</taxon>
    </lineage>
</organism>
<accession>A0AC34QXY9</accession>
<proteinExistence type="predicted"/>
<dbReference type="WBParaSite" id="JU765_v2.g20352.t1">
    <property type="protein sequence ID" value="JU765_v2.g20352.t1"/>
    <property type="gene ID" value="JU765_v2.g20352"/>
</dbReference>